<keyword evidence="6 7" id="KW-0472">Membrane</keyword>
<feature type="domain" description="MgtC/SapB/SrpB/YhiD N-terminal" evidence="8">
    <location>
        <begin position="11"/>
        <end position="141"/>
    </location>
</feature>
<evidence type="ECO:0000313" key="10">
    <source>
        <dbReference type="Proteomes" id="UP000612680"/>
    </source>
</evidence>
<feature type="transmembrane region" description="Helical" evidence="7">
    <location>
        <begin position="7"/>
        <end position="24"/>
    </location>
</feature>
<dbReference type="EMBL" id="CP056775">
    <property type="protein sequence ID" value="QRR03986.1"/>
    <property type="molecule type" value="Genomic_DNA"/>
</dbReference>
<dbReference type="PANTHER" id="PTHR33778">
    <property type="entry name" value="PROTEIN MGTC"/>
    <property type="match status" value="1"/>
</dbReference>
<organism evidence="9 10">
    <name type="scientific">Dyadobacter sandarakinus</name>
    <dbReference type="NCBI Taxonomy" id="2747268"/>
    <lineage>
        <taxon>Bacteria</taxon>
        <taxon>Pseudomonadati</taxon>
        <taxon>Bacteroidota</taxon>
        <taxon>Cytophagia</taxon>
        <taxon>Cytophagales</taxon>
        <taxon>Spirosomataceae</taxon>
        <taxon>Dyadobacter</taxon>
    </lineage>
</organism>
<reference evidence="9 10" key="1">
    <citation type="submission" date="2020-06" db="EMBL/GenBank/DDBJ databases">
        <title>Dyadobacter sandarakinus sp. nov., isolated from the soil of the Arctic Yellow River Station.</title>
        <authorList>
            <person name="Zhang Y."/>
            <person name="Peng F."/>
        </authorList>
    </citation>
    <scope>NUCLEOTIDE SEQUENCE [LARGE SCALE GENOMIC DNA]</scope>
    <source>
        <strain evidence="9 10">Q3-56</strain>
    </source>
</reference>
<evidence type="ECO:0000256" key="2">
    <source>
        <dbReference type="ARBA" id="ARBA00009298"/>
    </source>
</evidence>
<keyword evidence="4 7" id="KW-0812">Transmembrane</keyword>
<comment type="similarity">
    <text evidence="2">Belongs to the MgtC/SapB family.</text>
</comment>
<name>A0ABX7ICZ7_9BACT</name>
<accession>A0ABX7ICZ7</accession>
<evidence type="ECO:0000256" key="6">
    <source>
        <dbReference type="ARBA" id="ARBA00023136"/>
    </source>
</evidence>
<evidence type="ECO:0000256" key="7">
    <source>
        <dbReference type="SAM" id="Phobius"/>
    </source>
</evidence>
<dbReference type="Proteomes" id="UP000612680">
    <property type="component" value="Chromosome"/>
</dbReference>
<feature type="transmembrane region" description="Helical" evidence="7">
    <location>
        <begin position="71"/>
        <end position="90"/>
    </location>
</feature>
<keyword evidence="10" id="KW-1185">Reference proteome</keyword>
<evidence type="ECO:0000256" key="4">
    <source>
        <dbReference type="ARBA" id="ARBA00022692"/>
    </source>
</evidence>
<dbReference type="InterPro" id="IPR049177">
    <property type="entry name" value="MgtC_SapB_SrpB_YhiD_N"/>
</dbReference>
<dbReference type="PRINTS" id="PR01837">
    <property type="entry name" value="MGTCSAPBPROT"/>
</dbReference>
<protein>
    <submittedName>
        <fullName evidence="9">MgtC/SapB family protein</fullName>
    </submittedName>
</protein>
<feature type="transmembrane region" description="Helical" evidence="7">
    <location>
        <begin position="36"/>
        <end position="56"/>
    </location>
</feature>
<evidence type="ECO:0000259" key="8">
    <source>
        <dbReference type="Pfam" id="PF02308"/>
    </source>
</evidence>
<evidence type="ECO:0000256" key="3">
    <source>
        <dbReference type="ARBA" id="ARBA00022475"/>
    </source>
</evidence>
<keyword evidence="5 7" id="KW-1133">Transmembrane helix</keyword>
<evidence type="ECO:0000313" key="9">
    <source>
        <dbReference type="EMBL" id="QRR03986.1"/>
    </source>
</evidence>
<proteinExistence type="inferred from homology"/>
<comment type="subcellular location">
    <subcellularLocation>
        <location evidence="1">Cell membrane</location>
        <topology evidence="1">Multi-pass membrane protein</topology>
    </subcellularLocation>
</comment>
<dbReference type="PANTHER" id="PTHR33778:SF1">
    <property type="entry name" value="MAGNESIUM TRANSPORTER YHID-RELATED"/>
    <property type="match status" value="1"/>
</dbReference>
<keyword evidence="3" id="KW-1003">Cell membrane</keyword>
<dbReference type="Pfam" id="PF02308">
    <property type="entry name" value="MgtC"/>
    <property type="match status" value="1"/>
</dbReference>
<evidence type="ECO:0000256" key="1">
    <source>
        <dbReference type="ARBA" id="ARBA00004651"/>
    </source>
</evidence>
<gene>
    <name evidence="9" type="ORF">HWI92_00650</name>
</gene>
<evidence type="ECO:0000256" key="5">
    <source>
        <dbReference type="ARBA" id="ARBA00022989"/>
    </source>
</evidence>
<feature type="transmembrane region" description="Helical" evidence="7">
    <location>
        <begin position="119"/>
        <end position="139"/>
    </location>
</feature>
<dbReference type="InterPro" id="IPR003416">
    <property type="entry name" value="MgtC/SapB/SrpB/YhiD_fam"/>
</dbReference>
<sequence>MLHWSEIAIRLGLAAVLGAVIGLERERKDWTAGMRTHMMVCVGSALSMIVSAHGFGDVLSHPGVELDPSRVASQVVSGIGFIGAGTILYLKQGIIKGLTTASGLWTVAAIGLATGGGMYFAAGLTTGIAIIILLIMQPLEKRLSQRFRHKTVRITTTLESSPSHILKQVLNNENVSVASFTFDRNDEEFVIQIRFEDVNVPQMTTIVDSLQSEPQIKEIFWTK</sequence>